<dbReference type="Proteomes" id="UP000297872">
    <property type="component" value="Unassembled WGS sequence"/>
</dbReference>
<gene>
    <name evidence="3" type="ORF">EXN75_00115</name>
</gene>
<evidence type="ECO:0000313" key="4">
    <source>
        <dbReference type="Proteomes" id="UP000297872"/>
    </source>
</evidence>
<protein>
    <submittedName>
        <fullName evidence="3">Redoxin domain-containing protein</fullName>
    </submittedName>
</protein>
<feature type="signal peptide" evidence="1">
    <location>
        <begin position="1"/>
        <end position="20"/>
    </location>
</feature>
<dbReference type="Gene3D" id="3.30.1150.10">
    <property type="match status" value="1"/>
</dbReference>
<dbReference type="EMBL" id="SGVY01000001">
    <property type="protein sequence ID" value="TFH84510.1"/>
    <property type="molecule type" value="Genomic_DNA"/>
</dbReference>
<dbReference type="Gene3D" id="3.40.30.10">
    <property type="entry name" value="Glutaredoxin"/>
    <property type="match status" value="1"/>
</dbReference>
<dbReference type="SUPFAM" id="SSF52833">
    <property type="entry name" value="Thioredoxin-like"/>
    <property type="match status" value="1"/>
</dbReference>
<dbReference type="PANTHER" id="PTHR42852">
    <property type="entry name" value="THIOL:DISULFIDE INTERCHANGE PROTEIN DSBE"/>
    <property type="match status" value="1"/>
</dbReference>
<sequence length="322" mass="36376">MKRTILSLMLLAVGLLGAQAQGTEDLDAKYTKGLLPVGATAPDFVIKKAKENQPALSLSDYRTHQEGSLQRPGCYVLLDFWATWCPDCRKEIPTVKEIYKNYKNKVKLIGVSFDTDKDKLKEFRNSNEIKWTMYCEGKKWKETNISKAYNIQWIPTMYLIDPEGKVAYTTVVAENMVKKLAELDAAGKLAEYMKKPEFPGGMKAWTKAMDESISYPEIASKYQAEAKIKISFQIDKEGNMQNIEVKNYEGNRLSGAAYDKLSYQEKQDAEIAVKTAFSQAALQALQKLSAIKWTPGTERGKAVVVNHSISYRFHLPKTALKK</sequence>
<dbReference type="SUPFAM" id="SSF74653">
    <property type="entry name" value="TolA/TonB C-terminal domain"/>
    <property type="match status" value="1"/>
</dbReference>
<name>A0A4Y8VVH2_9BACT</name>
<reference evidence="3 4" key="1">
    <citation type="submission" date="2019-02" db="EMBL/GenBank/DDBJ databases">
        <title>Draft Genome Sequence of the Prevotella sp. BCRC 81118, Isolated from Human Feces.</title>
        <authorList>
            <person name="Huang C.-H."/>
        </authorList>
    </citation>
    <scope>NUCLEOTIDE SEQUENCE [LARGE SCALE GENOMIC DNA]</scope>
    <source>
        <strain evidence="3 4">BCRC 81118</strain>
    </source>
</reference>
<proteinExistence type="predicted"/>
<dbReference type="AlphaFoldDB" id="A0A4Y8VVH2"/>
<accession>A0A4Y8VVH2</accession>
<dbReference type="GO" id="GO:0055085">
    <property type="term" value="P:transmembrane transport"/>
    <property type="evidence" value="ECO:0007669"/>
    <property type="project" value="InterPro"/>
</dbReference>
<dbReference type="CDD" id="cd02966">
    <property type="entry name" value="TlpA_like_family"/>
    <property type="match status" value="1"/>
</dbReference>
<comment type="caution">
    <text evidence="3">The sequence shown here is derived from an EMBL/GenBank/DDBJ whole genome shotgun (WGS) entry which is preliminary data.</text>
</comment>
<keyword evidence="4" id="KW-1185">Reference proteome</keyword>
<dbReference type="PANTHER" id="PTHR42852:SF13">
    <property type="entry name" value="PROTEIN DIPZ"/>
    <property type="match status" value="1"/>
</dbReference>
<evidence type="ECO:0000256" key="1">
    <source>
        <dbReference type="SAM" id="SignalP"/>
    </source>
</evidence>
<dbReference type="InterPro" id="IPR037682">
    <property type="entry name" value="TonB_C"/>
</dbReference>
<dbReference type="OrthoDB" id="9794348at2"/>
<feature type="domain" description="Thioredoxin" evidence="2">
    <location>
        <begin position="35"/>
        <end position="194"/>
    </location>
</feature>
<feature type="chain" id="PRO_5021226420" evidence="1">
    <location>
        <begin position="21"/>
        <end position="322"/>
    </location>
</feature>
<dbReference type="PROSITE" id="PS51352">
    <property type="entry name" value="THIOREDOXIN_2"/>
    <property type="match status" value="1"/>
</dbReference>
<dbReference type="Pfam" id="PF00578">
    <property type="entry name" value="AhpC-TSA"/>
    <property type="match status" value="1"/>
</dbReference>
<keyword evidence="1" id="KW-0732">Signal</keyword>
<dbReference type="InterPro" id="IPR036249">
    <property type="entry name" value="Thioredoxin-like_sf"/>
</dbReference>
<dbReference type="InterPro" id="IPR000866">
    <property type="entry name" value="AhpC/TSA"/>
</dbReference>
<dbReference type="Pfam" id="PF03544">
    <property type="entry name" value="TonB_C"/>
    <property type="match status" value="1"/>
</dbReference>
<dbReference type="InterPro" id="IPR013766">
    <property type="entry name" value="Thioredoxin_domain"/>
</dbReference>
<evidence type="ECO:0000259" key="2">
    <source>
        <dbReference type="PROSITE" id="PS51352"/>
    </source>
</evidence>
<evidence type="ECO:0000313" key="3">
    <source>
        <dbReference type="EMBL" id="TFH84510.1"/>
    </source>
</evidence>
<organism evidence="3 4">
    <name type="scientific">Segatella hominis</name>
    <dbReference type="NCBI Taxonomy" id="2518605"/>
    <lineage>
        <taxon>Bacteria</taxon>
        <taxon>Pseudomonadati</taxon>
        <taxon>Bacteroidota</taxon>
        <taxon>Bacteroidia</taxon>
        <taxon>Bacteroidales</taxon>
        <taxon>Prevotellaceae</taxon>
        <taxon>Segatella</taxon>
    </lineage>
</organism>
<dbReference type="GeneID" id="302993702"/>
<dbReference type="RefSeq" id="WP_134842320.1">
    <property type="nucleotide sequence ID" value="NZ_SGVY01000001.1"/>
</dbReference>
<dbReference type="InterPro" id="IPR050553">
    <property type="entry name" value="Thioredoxin_ResA/DsbE_sf"/>
</dbReference>